<dbReference type="Proteomes" id="UP000821865">
    <property type="component" value="Chromosome 1"/>
</dbReference>
<name>A0ACB8DSE5_DERSI</name>
<protein>
    <submittedName>
        <fullName evidence="1">Uncharacterized protein</fullName>
    </submittedName>
</protein>
<gene>
    <name evidence="1" type="ORF">HPB49_000019</name>
</gene>
<evidence type="ECO:0000313" key="1">
    <source>
        <dbReference type="EMBL" id="KAH7977231.1"/>
    </source>
</evidence>
<organism evidence="1 2">
    <name type="scientific">Dermacentor silvarum</name>
    <name type="common">Tick</name>
    <dbReference type="NCBI Taxonomy" id="543639"/>
    <lineage>
        <taxon>Eukaryota</taxon>
        <taxon>Metazoa</taxon>
        <taxon>Ecdysozoa</taxon>
        <taxon>Arthropoda</taxon>
        <taxon>Chelicerata</taxon>
        <taxon>Arachnida</taxon>
        <taxon>Acari</taxon>
        <taxon>Parasitiformes</taxon>
        <taxon>Ixodida</taxon>
        <taxon>Ixodoidea</taxon>
        <taxon>Ixodidae</taxon>
        <taxon>Rhipicephalinae</taxon>
        <taxon>Dermacentor</taxon>
    </lineage>
</organism>
<reference evidence="1" key="1">
    <citation type="submission" date="2020-05" db="EMBL/GenBank/DDBJ databases">
        <title>Large-scale comparative analyses of tick genomes elucidate their genetic diversity and vector capacities.</title>
        <authorList>
            <person name="Jia N."/>
            <person name="Wang J."/>
            <person name="Shi W."/>
            <person name="Du L."/>
            <person name="Sun Y."/>
            <person name="Zhan W."/>
            <person name="Jiang J."/>
            <person name="Wang Q."/>
            <person name="Zhang B."/>
            <person name="Ji P."/>
            <person name="Sakyi L.B."/>
            <person name="Cui X."/>
            <person name="Yuan T."/>
            <person name="Jiang B."/>
            <person name="Yang W."/>
            <person name="Lam T.T.-Y."/>
            <person name="Chang Q."/>
            <person name="Ding S."/>
            <person name="Wang X."/>
            <person name="Zhu J."/>
            <person name="Ruan X."/>
            <person name="Zhao L."/>
            <person name="Wei J."/>
            <person name="Que T."/>
            <person name="Du C."/>
            <person name="Cheng J."/>
            <person name="Dai P."/>
            <person name="Han X."/>
            <person name="Huang E."/>
            <person name="Gao Y."/>
            <person name="Liu J."/>
            <person name="Shao H."/>
            <person name="Ye R."/>
            <person name="Li L."/>
            <person name="Wei W."/>
            <person name="Wang X."/>
            <person name="Wang C."/>
            <person name="Yang T."/>
            <person name="Huo Q."/>
            <person name="Li W."/>
            <person name="Guo W."/>
            <person name="Chen H."/>
            <person name="Zhou L."/>
            <person name="Ni X."/>
            <person name="Tian J."/>
            <person name="Zhou Y."/>
            <person name="Sheng Y."/>
            <person name="Liu T."/>
            <person name="Pan Y."/>
            <person name="Xia L."/>
            <person name="Li J."/>
            <person name="Zhao F."/>
            <person name="Cao W."/>
        </authorList>
    </citation>
    <scope>NUCLEOTIDE SEQUENCE</scope>
    <source>
        <strain evidence="1">Dsil-2018</strain>
    </source>
</reference>
<dbReference type="EMBL" id="CM023470">
    <property type="protein sequence ID" value="KAH7977231.1"/>
    <property type="molecule type" value="Genomic_DNA"/>
</dbReference>
<proteinExistence type="predicted"/>
<sequence length="660" mass="73658">MDSIKTALVDADPENTQTSERMEINAAIEGESNDTDGNGGDWFTVARKRRRDASHPTTTTGESKPDRAPNQAHERKPRLPPLPPSDYKIVFRPRDGLDFSKWQSHRVARAVRQAAHITATESDALTLRIRNEQNLAVASTPKEELAERIRRITTLQLGGKEYQVYAYVAAPDMSCKGVATGIDSETHPDELMANLRSPQAPILFARMLGKSTAALITFDGLEVPRTIYYYGGELLCRPYRPLSQVCSICLKTGHRADICPTPESARCKNCGHENPSEDHQCQPKCVLCEGDHPVTDPSCPARQRKPFNKSHFLRNAGYTSDANNVPTTTNPGSSTNQPKTPGSKSPPASTETNVDRGRSPRRSTDSKKRDKSRDASASRSQSLPRTKTPRHERHEAATNEQGAESRSTIDMVEKSERKALTKGPGTNPPKKVQTTRQSSLALERDTRQQSHSATWLKERALRLTASNFGVVLAKQHWSSKGLQAMTASRDLSRVAPIRYGISNEPMAAKCYEEVLQTMGHDGTVVHCSLLVNPTFPWLGASPDRLVFDPAEASYGVLEIKCPYSLREKGEELATATFCSELTESGRRLKREDYYYAQLVGQMGVSGLSWRDFVVYRKDFILIERIRLDNAEWDQMKDQLNYFYFNKLLPFMESGEHDSAA</sequence>
<evidence type="ECO:0000313" key="2">
    <source>
        <dbReference type="Proteomes" id="UP000821865"/>
    </source>
</evidence>
<comment type="caution">
    <text evidence="1">The sequence shown here is derived from an EMBL/GenBank/DDBJ whole genome shotgun (WGS) entry which is preliminary data.</text>
</comment>
<accession>A0ACB8DSE5</accession>
<keyword evidence="2" id="KW-1185">Reference proteome</keyword>